<dbReference type="Proteomes" id="UP000824023">
    <property type="component" value="Unassembled WGS sequence"/>
</dbReference>
<sequence length="313" mass="35003">MARIKKRGLDYFPMNTDFLQSRSVRRLLKREGDAALAALLGALSIIYDDEGYFVRLDDDLCEDLSDGLFSLEAADVRRVLQTAVEVGLFDEGMFREHGILTSEEIQRQFLFIKRPRRRALIDERYCLLPPDEEVENAVVPAEGEGAKVQDLGTKSTQIVQKTPENVDFTPQSTQSKEKESIEKQSKANLLPNGSPQTGETPAAGRMPAEEEGDVAEKKPGGAPYEWTHDAIGRLVPPPDGLPRNLDGLRLTMDQFRITPREQYAIICLSNFGLIGHPIWQGFVQLRASRGRIREPGRFLLSLCHPKKPFVGSG</sequence>
<feature type="domain" description="Lin1244/Lin1753-like N-terminal" evidence="2">
    <location>
        <begin position="11"/>
        <end position="105"/>
    </location>
</feature>
<reference evidence="3" key="1">
    <citation type="journal article" date="2021" name="PeerJ">
        <title>Extensive microbial diversity within the chicken gut microbiome revealed by metagenomics and culture.</title>
        <authorList>
            <person name="Gilroy R."/>
            <person name="Ravi A."/>
            <person name="Getino M."/>
            <person name="Pursley I."/>
            <person name="Horton D.L."/>
            <person name="Alikhan N.F."/>
            <person name="Baker D."/>
            <person name="Gharbi K."/>
            <person name="Hall N."/>
            <person name="Watson M."/>
            <person name="Adriaenssens E.M."/>
            <person name="Foster-Nyarko E."/>
            <person name="Jarju S."/>
            <person name="Secka A."/>
            <person name="Antonio M."/>
            <person name="Oren A."/>
            <person name="Chaudhuri R.R."/>
            <person name="La Ragione R."/>
            <person name="Hildebrand F."/>
            <person name="Pallen M.J."/>
        </authorList>
    </citation>
    <scope>NUCLEOTIDE SEQUENCE</scope>
    <source>
        <strain evidence="3">ChiHjej12B11-24981</strain>
    </source>
</reference>
<organism evidence="3 4">
    <name type="scientific">Candidatus Bacteroides merdipullorum</name>
    <dbReference type="NCBI Taxonomy" id="2838474"/>
    <lineage>
        <taxon>Bacteria</taxon>
        <taxon>Pseudomonadati</taxon>
        <taxon>Bacteroidota</taxon>
        <taxon>Bacteroidia</taxon>
        <taxon>Bacteroidales</taxon>
        <taxon>Bacteroidaceae</taxon>
        <taxon>Bacteroides</taxon>
    </lineage>
</organism>
<evidence type="ECO:0000313" key="3">
    <source>
        <dbReference type="EMBL" id="HIZ01010.1"/>
    </source>
</evidence>
<feature type="region of interest" description="Disordered" evidence="1">
    <location>
        <begin position="145"/>
        <end position="222"/>
    </location>
</feature>
<evidence type="ECO:0000313" key="4">
    <source>
        <dbReference type="Proteomes" id="UP000824023"/>
    </source>
</evidence>
<protein>
    <submittedName>
        <fullName evidence="3">DUF4373 domain-containing protein</fullName>
    </submittedName>
</protein>
<dbReference type="PANTHER" id="PTHR39196">
    <property type="entry name" value="PRIMOSOME, DNAD SUBUNIT"/>
    <property type="match status" value="1"/>
</dbReference>
<feature type="compositionally biased region" description="Basic and acidic residues" evidence="1">
    <location>
        <begin position="175"/>
        <end position="185"/>
    </location>
</feature>
<reference evidence="3" key="2">
    <citation type="submission" date="2021-04" db="EMBL/GenBank/DDBJ databases">
        <authorList>
            <person name="Gilroy R."/>
        </authorList>
    </citation>
    <scope>NUCLEOTIDE SEQUENCE</scope>
    <source>
        <strain evidence="3">ChiHjej12B11-24981</strain>
    </source>
</reference>
<comment type="caution">
    <text evidence="3">The sequence shown here is derived from an EMBL/GenBank/DDBJ whole genome shotgun (WGS) entry which is preliminary data.</text>
</comment>
<evidence type="ECO:0000259" key="2">
    <source>
        <dbReference type="Pfam" id="PF14297"/>
    </source>
</evidence>
<proteinExistence type="predicted"/>
<evidence type="ECO:0000256" key="1">
    <source>
        <dbReference type="SAM" id="MobiDB-lite"/>
    </source>
</evidence>
<gene>
    <name evidence="3" type="ORF">H9819_01985</name>
</gene>
<accession>A0A9D2CVA6</accession>
<dbReference type="PANTHER" id="PTHR39196:SF1">
    <property type="entry name" value="PRIMOSOME, DNAD SUBUNIT"/>
    <property type="match status" value="1"/>
</dbReference>
<name>A0A9D2CVA6_9BACE</name>
<dbReference type="AlphaFoldDB" id="A0A9D2CVA6"/>
<dbReference type="InterPro" id="IPR025400">
    <property type="entry name" value="Lin1244/Lin1753-like_N"/>
</dbReference>
<dbReference type="EMBL" id="DXCK01000036">
    <property type="protein sequence ID" value="HIZ01010.1"/>
    <property type="molecule type" value="Genomic_DNA"/>
</dbReference>
<dbReference type="Pfam" id="PF14297">
    <property type="entry name" value="Lin1244_N"/>
    <property type="match status" value="1"/>
</dbReference>
<feature type="compositionally biased region" description="Polar residues" evidence="1">
    <location>
        <begin position="152"/>
        <end position="163"/>
    </location>
</feature>